<feature type="domain" description="Mos1 transposase HTH" evidence="1">
    <location>
        <begin position="66"/>
        <end position="107"/>
    </location>
</feature>
<dbReference type="Pfam" id="PF17906">
    <property type="entry name" value="HTH_48"/>
    <property type="match status" value="1"/>
</dbReference>
<sequence>MMKIRLKFPYPYIFSFFFNCYVDERQSRRDHQKCYVDERQSRRDHQKCTMLYGNHVIKMLVDNHTHIILYHFEKRRKAAQSFPNFNKHFGGDTISERQCKQRFDRFISLEDKPGRGRQSDFDDQALLSAVKGTESLTTRMLADNFSVDPSIIVRRLKKLGKLLYGFSEIKRLSWLKFILLDYY</sequence>
<dbReference type="AlphaFoldDB" id="A0A1A9VJG6"/>
<dbReference type="VEuPathDB" id="VectorBase:GAUT039379"/>
<dbReference type="Proteomes" id="UP000078200">
    <property type="component" value="Unassembled WGS sequence"/>
</dbReference>
<evidence type="ECO:0000313" key="3">
    <source>
        <dbReference type="Proteomes" id="UP000078200"/>
    </source>
</evidence>
<accession>A0A1A9VJG6</accession>
<organism evidence="2 3">
    <name type="scientific">Glossina austeni</name>
    <name type="common">Savannah tsetse fly</name>
    <dbReference type="NCBI Taxonomy" id="7395"/>
    <lineage>
        <taxon>Eukaryota</taxon>
        <taxon>Metazoa</taxon>
        <taxon>Ecdysozoa</taxon>
        <taxon>Arthropoda</taxon>
        <taxon>Hexapoda</taxon>
        <taxon>Insecta</taxon>
        <taxon>Pterygota</taxon>
        <taxon>Neoptera</taxon>
        <taxon>Endopterygota</taxon>
        <taxon>Diptera</taxon>
        <taxon>Brachycera</taxon>
        <taxon>Muscomorpha</taxon>
        <taxon>Hippoboscoidea</taxon>
        <taxon>Glossinidae</taxon>
        <taxon>Glossina</taxon>
    </lineage>
</organism>
<name>A0A1A9VJG6_GLOAU</name>
<evidence type="ECO:0000313" key="2">
    <source>
        <dbReference type="EnsemblMetazoa" id="GAUT039379-PA"/>
    </source>
</evidence>
<protein>
    <submittedName>
        <fullName evidence="2">HTH_48 domain-containing protein</fullName>
    </submittedName>
</protein>
<dbReference type="Gene3D" id="1.10.10.1450">
    <property type="match status" value="1"/>
</dbReference>
<reference evidence="2" key="1">
    <citation type="submission" date="2020-05" db="UniProtKB">
        <authorList>
            <consortium name="EnsemblMetazoa"/>
        </authorList>
    </citation>
    <scope>IDENTIFICATION</scope>
    <source>
        <strain evidence="2">TTRI</strain>
    </source>
</reference>
<keyword evidence="3" id="KW-1185">Reference proteome</keyword>
<dbReference type="EnsemblMetazoa" id="GAUT039379-RA">
    <property type="protein sequence ID" value="GAUT039379-PA"/>
    <property type="gene ID" value="GAUT039379"/>
</dbReference>
<proteinExistence type="predicted"/>
<dbReference type="STRING" id="7395.A0A1A9VJG6"/>
<dbReference type="InterPro" id="IPR041426">
    <property type="entry name" value="Mos1_HTH"/>
</dbReference>
<evidence type="ECO:0000259" key="1">
    <source>
        <dbReference type="Pfam" id="PF17906"/>
    </source>
</evidence>